<accession>A0A8H7JBA7</accession>
<dbReference type="Proteomes" id="UP000651452">
    <property type="component" value="Unassembled WGS sequence"/>
</dbReference>
<organism evidence="2 3">
    <name type="scientific">Ascochyta lentis</name>
    <dbReference type="NCBI Taxonomy" id="205686"/>
    <lineage>
        <taxon>Eukaryota</taxon>
        <taxon>Fungi</taxon>
        <taxon>Dikarya</taxon>
        <taxon>Ascomycota</taxon>
        <taxon>Pezizomycotina</taxon>
        <taxon>Dothideomycetes</taxon>
        <taxon>Pleosporomycetidae</taxon>
        <taxon>Pleosporales</taxon>
        <taxon>Pleosporineae</taxon>
        <taxon>Didymellaceae</taxon>
        <taxon>Ascochyta</taxon>
    </lineage>
</organism>
<gene>
    <name evidence="2" type="ORF">EKO04_003292</name>
</gene>
<proteinExistence type="predicted"/>
<protein>
    <submittedName>
        <fullName evidence="2">Uncharacterized protein</fullName>
    </submittedName>
</protein>
<dbReference type="OrthoDB" id="10325466at2759"/>
<evidence type="ECO:0000313" key="2">
    <source>
        <dbReference type="EMBL" id="KAF9699018.1"/>
    </source>
</evidence>
<reference evidence="2" key="2">
    <citation type="submission" date="2020-09" db="EMBL/GenBank/DDBJ databases">
        <title>Reference genome assembly for Australian Ascochyta lentis isolate Al4.</title>
        <authorList>
            <person name="Lee R.C."/>
            <person name="Farfan-Caceres L.M."/>
            <person name="Debler J.W."/>
            <person name="Williams A.H."/>
            <person name="Henares B.M."/>
        </authorList>
    </citation>
    <scope>NUCLEOTIDE SEQUENCE</scope>
    <source>
        <strain evidence="2">Al4</strain>
    </source>
</reference>
<keyword evidence="3" id="KW-1185">Reference proteome</keyword>
<evidence type="ECO:0000313" key="3">
    <source>
        <dbReference type="Proteomes" id="UP000651452"/>
    </source>
</evidence>
<feature type="compositionally biased region" description="Polar residues" evidence="1">
    <location>
        <begin position="1"/>
        <end position="12"/>
    </location>
</feature>
<comment type="caution">
    <text evidence="2">The sequence shown here is derived from an EMBL/GenBank/DDBJ whole genome shotgun (WGS) entry which is preliminary data.</text>
</comment>
<sequence length="142" mass="15447">MAQQTPSSNASPVQLKDTPSRPSILPSPDDGSGYRPTHIPGVYMRITKMIGLTSVTWLPGNNNTKEEDKVSIGPLASDWSHAADETKYGTNSKYGVNTVDTKIWGGVRVPGVFVKRDEIVGAVVVNWVDRGVETTVHISRQE</sequence>
<dbReference type="AlphaFoldDB" id="A0A8H7JBA7"/>
<feature type="region of interest" description="Disordered" evidence="1">
    <location>
        <begin position="1"/>
        <end position="37"/>
    </location>
</feature>
<reference evidence="2" key="1">
    <citation type="submission" date="2018-12" db="EMBL/GenBank/DDBJ databases">
        <authorList>
            <person name="Syme R.A."/>
            <person name="Farfan-Caceres L."/>
            <person name="Lichtenzveig J."/>
        </authorList>
    </citation>
    <scope>NUCLEOTIDE SEQUENCE</scope>
    <source>
        <strain evidence="2">Al4</strain>
    </source>
</reference>
<evidence type="ECO:0000256" key="1">
    <source>
        <dbReference type="SAM" id="MobiDB-lite"/>
    </source>
</evidence>
<name>A0A8H7JBA7_9PLEO</name>
<dbReference type="EMBL" id="RZGK01000005">
    <property type="protein sequence ID" value="KAF9699018.1"/>
    <property type="molecule type" value="Genomic_DNA"/>
</dbReference>